<name>A0ABV9XPU1_9PSEU</name>
<evidence type="ECO:0000313" key="3">
    <source>
        <dbReference type="EMBL" id="MFC5052131.1"/>
    </source>
</evidence>
<keyword evidence="4" id="KW-1185">Reference proteome</keyword>
<protein>
    <recommendedName>
        <fullName evidence="5">Cytochrome P450</fullName>
    </recommendedName>
</protein>
<feature type="region of interest" description="Disordered" evidence="2">
    <location>
        <begin position="1"/>
        <end position="63"/>
    </location>
</feature>
<dbReference type="PRINTS" id="PR00359">
    <property type="entry name" value="BP450"/>
</dbReference>
<dbReference type="Proteomes" id="UP001595833">
    <property type="component" value="Unassembled WGS sequence"/>
</dbReference>
<feature type="compositionally biased region" description="Basic and acidic residues" evidence="2">
    <location>
        <begin position="9"/>
        <end position="24"/>
    </location>
</feature>
<sequence>MSRSGSPDPHLRRGRITEPARDLLDDVDPDDFDVTRDPTHLGFGRGAHSCLGAPPARLEGGLA</sequence>
<organism evidence="3 4">
    <name type="scientific">Saccharothrix xinjiangensis</name>
    <dbReference type="NCBI Taxonomy" id="204798"/>
    <lineage>
        <taxon>Bacteria</taxon>
        <taxon>Bacillati</taxon>
        <taxon>Actinomycetota</taxon>
        <taxon>Actinomycetes</taxon>
        <taxon>Pseudonocardiales</taxon>
        <taxon>Pseudonocardiaceae</taxon>
        <taxon>Saccharothrix</taxon>
    </lineage>
</organism>
<dbReference type="InterPro" id="IPR036396">
    <property type="entry name" value="Cyt_P450_sf"/>
</dbReference>
<evidence type="ECO:0000256" key="2">
    <source>
        <dbReference type="SAM" id="MobiDB-lite"/>
    </source>
</evidence>
<proteinExistence type="inferred from homology"/>
<comment type="similarity">
    <text evidence="1">Belongs to the cytochrome P450 family.</text>
</comment>
<gene>
    <name evidence="3" type="ORF">ACFPFM_00030</name>
</gene>
<comment type="caution">
    <text evidence="3">The sequence shown here is derived from an EMBL/GenBank/DDBJ whole genome shotgun (WGS) entry which is preliminary data.</text>
</comment>
<evidence type="ECO:0000256" key="1">
    <source>
        <dbReference type="ARBA" id="ARBA00010617"/>
    </source>
</evidence>
<evidence type="ECO:0000313" key="4">
    <source>
        <dbReference type="Proteomes" id="UP001595833"/>
    </source>
</evidence>
<dbReference type="EMBL" id="JBHSJB010000001">
    <property type="protein sequence ID" value="MFC5052131.1"/>
    <property type="molecule type" value="Genomic_DNA"/>
</dbReference>
<dbReference type="PROSITE" id="PS00086">
    <property type="entry name" value="CYTOCHROME_P450"/>
    <property type="match status" value="1"/>
</dbReference>
<dbReference type="InterPro" id="IPR017972">
    <property type="entry name" value="Cyt_P450_CS"/>
</dbReference>
<dbReference type="Gene3D" id="1.10.630.10">
    <property type="entry name" value="Cytochrome P450"/>
    <property type="match status" value="1"/>
</dbReference>
<accession>A0ABV9XPU1</accession>
<dbReference type="InterPro" id="IPR002397">
    <property type="entry name" value="Cyt_P450_B"/>
</dbReference>
<evidence type="ECO:0008006" key="5">
    <source>
        <dbReference type="Google" id="ProtNLM"/>
    </source>
</evidence>
<dbReference type="RefSeq" id="WP_344044025.1">
    <property type="nucleotide sequence ID" value="NZ_BAAAKE010000056.1"/>
</dbReference>
<reference evidence="4" key="1">
    <citation type="journal article" date="2019" name="Int. J. Syst. Evol. Microbiol.">
        <title>The Global Catalogue of Microorganisms (GCM) 10K type strain sequencing project: providing services to taxonomists for standard genome sequencing and annotation.</title>
        <authorList>
            <consortium name="The Broad Institute Genomics Platform"/>
            <consortium name="The Broad Institute Genome Sequencing Center for Infectious Disease"/>
            <person name="Wu L."/>
            <person name="Ma J."/>
        </authorList>
    </citation>
    <scope>NUCLEOTIDE SEQUENCE [LARGE SCALE GENOMIC DNA]</scope>
    <source>
        <strain evidence="4">KCTC 12848</strain>
    </source>
</reference>
<dbReference type="SUPFAM" id="SSF48264">
    <property type="entry name" value="Cytochrome P450"/>
    <property type="match status" value="1"/>
</dbReference>